<gene>
    <name evidence="1" type="ORF">TU35_008745</name>
</gene>
<protein>
    <submittedName>
        <fullName evidence="1">MFS transporter</fullName>
    </submittedName>
</protein>
<name>A0ACC6V2Y4_9CREN</name>
<organism evidence="1 2">
    <name type="scientific">Thermoproteus sp. AZ2</name>
    <dbReference type="NCBI Taxonomy" id="1609232"/>
    <lineage>
        <taxon>Archaea</taxon>
        <taxon>Thermoproteota</taxon>
        <taxon>Thermoprotei</taxon>
        <taxon>Thermoproteales</taxon>
        <taxon>Thermoproteaceae</taxon>
        <taxon>Thermoproteus</taxon>
    </lineage>
</organism>
<accession>A0ACC6V2Y4</accession>
<sequence>MSPRRTIAFIVMLAASFMVAVDATIVVLALPAMMEGLKASLDVVVWAIVVYLLVVTVFSTQLGRLGDLRGRARVFNVGMALFGLGSALAGASTNAAELIAFRAVQALGGAMMTSNTMALISDYFPPERRGWAFGWSSSVWNLGAVIGILAGGLITTYWGWRWDFYVNVPVAAIGFLLGLRYLEDLGERTRRSFDIWGAASIGASLLLFSMAGLEIAALGPTETAFLEAAAGAALLIAFALIETRAPEPIIPKSLIGLKMFTMSSLSLFLQTAANYAVLFLLTMYLQGVRGLNPFQASLWLMPGYLIGAVAASAGGRLADRLDPRLVASTGLTMQIIAYLLYRAVLTTSTPLVYIPIIASVNGVGAALFYSSNGKLVMWEVPRSLYGAASGTSRTFGNIGMIVSFVLAIVVSAAAIPRELAFQIFAGLTSLDPALMEPFIDSLRSAFLASAIIMVIAAALSWARLTHTPRQ</sequence>
<evidence type="ECO:0000313" key="1">
    <source>
        <dbReference type="EMBL" id="MFB6491301.1"/>
    </source>
</evidence>
<dbReference type="EMBL" id="JZWT02000028">
    <property type="protein sequence ID" value="MFB6491301.1"/>
    <property type="molecule type" value="Genomic_DNA"/>
</dbReference>
<proteinExistence type="predicted"/>
<evidence type="ECO:0000313" key="2">
    <source>
        <dbReference type="Proteomes" id="UP000033636"/>
    </source>
</evidence>
<comment type="caution">
    <text evidence="1">The sequence shown here is derived from an EMBL/GenBank/DDBJ whole genome shotgun (WGS) entry which is preliminary data.</text>
</comment>
<reference evidence="1" key="1">
    <citation type="submission" date="2024-07" db="EMBL/GenBank/DDBJ databases">
        <title>Metagenome and Metagenome-Assembled Genomes of Archaea from a hot spring from the geothermal field of Los Azufres, Mexico.</title>
        <authorList>
            <person name="Marin-Paredes R."/>
            <person name="Martinez-Romero E."/>
            <person name="Servin-Garciduenas L.E."/>
        </authorList>
    </citation>
    <scope>NUCLEOTIDE SEQUENCE</scope>
</reference>
<dbReference type="Proteomes" id="UP000033636">
    <property type="component" value="Unassembled WGS sequence"/>
</dbReference>